<dbReference type="EMBL" id="FUWJ01000025">
    <property type="protein sequence ID" value="SKA42055.1"/>
    <property type="molecule type" value="Genomic_DNA"/>
</dbReference>
<evidence type="ECO:0000313" key="2">
    <source>
        <dbReference type="EMBL" id="SKA42055.1"/>
    </source>
</evidence>
<dbReference type="InterPro" id="IPR010331">
    <property type="entry name" value="ExoD"/>
</dbReference>
<proteinExistence type="predicted"/>
<protein>
    <submittedName>
        <fullName evidence="2">Uncharacterized conserved protein</fullName>
    </submittedName>
</protein>
<dbReference type="AlphaFoldDB" id="A0A1T4TNJ7"/>
<feature type="transmembrane region" description="Helical" evidence="1">
    <location>
        <begin position="57"/>
        <end position="83"/>
    </location>
</feature>
<evidence type="ECO:0000256" key="1">
    <source>
        <dbReference type="SAM" id="Phobius"/>
    </source>
</evidence>
<dbReference type="PANTHER" id="PTHR41795">
    <property type="entry name" value="EXOPOLYSACCHARIDE SYNTHESIS PROTEIN"/>
    <property type="match status" value="1"/>
</dbReference>
<keyword evidence="1" id="KW-0812">Transmembrane</keyword>
<dbReference type="RefSeq" id="WP_218191416.1">
    <property type="nucleotide sequence ID" value="NZ_FUWJ01000025.1"/>
</dbReference>
<dbReference type="Pfam" id="PF06055">
    <property type="entry name" value="ExoD"/>
    <property type="match status" value="1"/>
</dbReference>
<sequence>MAPQTEQSACFRAVAQDRAESPVFLPTSVHLARILNRAEQPRVSVGWLMQQLGERSFGLTLFMMAVIAFIPGASTVMGVLIAWPAVQMMLGHDVAALPRLIVRKKIGVERLARIIGIVAPRLEWVERLVRPRWRTPFETTKRLTGAVMLLLGLSLISPVPFGHILPALVIMLLALAYLEEDGVALVVALVAALVSLAATGATLWGTVETIDWIDPAAPG</sequence>
<keyword evidence="1" id="KW-1133">Transmembrane helix</keyword>
<reference evidence="3" key="1">
    <citation type="submission" date="2017-02" db="EMBL/GenBank/DDBJ databases">
        <authorList>
            <person name="Varghese N."/>
            <person name="Submissions S."/>
        </authorList>
    </citation>
    <scope>NUCLEOTIDE SEQUENCE [LARGE SCALE GENOMIC DNA]</scope>
    <source>
        <strain evidence="3">ATCC 27094</strain>
    </source>
</reference>
<accession>A0A1T4TNJ7</accession>
<dbReference type="Proteomes" id="UP000190092">
    <property type="component" value="Unassembled WGS sequence"/>
</dbReference>
<dbReference type="PANTHER" id="PTHR41795:SF1">
    <property type="entry name" value="EXOPOLYSACCHARIDE SYNTHESIS PROTEIN"/>
    <property type="match status" value="1"/>
</dbReference>
<dbReference type="PIRSF" id="PIRSF033239">
    <property type="entry name" value="ExoD"/>
    <property type="match status" value="1"/>
</dbReference>
<name>A0A1T4TNJ7_9HYPH</name>
<keyword evidence="1" id="KW-0472">Membrane</keyword>
<keyword evidence="3" id="KW-1185">Reference proteome</keyword>
<organism evidence="2 3">
    <name type="scientific">Enhydrobacter aerosaccus</name>
    <dbReference type="NCBI Taxonomy" id="225324"/>
    <lineage>
        <taxon>Bacteria</taxon>
        <taxon>Pseudomonadati</taxon>
        <taxon>Pseudomonadota</taxon>
        <taxon>Alphaproteobacteria</taxon>
        <taxon>Hyphomicrobiales</taxon>
        <taxon>Enhydrobacter</taxon>
    </lineage>
</organism>
<feature type="transmembrane region" description="Helical" evidence="1">
    <location>
        <begin position="147"/>
        <end position="177"/>
    </location>
</feature>
<dbReference type="STRING" id="225324.SAMN02745126_06565"/>
<evidence type="ECO:0000313" key="3">
    <source>
        <dbReference type="Proteomes" id="UP000190092"/>
    </source>
</evidence>
<gene>
    <name evidence="2" type="ORF">SAMN02745126_06565</name>
</gene>
<feature type="transmembrane region" description="Helical" evidence="1">
    <location>
        <begin position="183"/>
        <end position="204"/>
    </location>
</feature>